<dbReference type="EC" id="3.1.1.-" evidence="6"/>
<keyword evidence="4" id="KW-1015">Disulfide bond</keyword>
<dbReference type="InterPro" id="IPR002018">
    <property type="entry name" value="CarbesteraseB"/>
</dbReference>
<evidence type="ECO:0000259" key="7">
    <source>
        <dbReference type="Pfam" id="PF00135"/>
    </source>
</evidence>
<proteinExistence type="inferred from homology"/>
<dbReference type="PROSITE" id="PS00941">
    <property type="entry name" value="CARBOXYLESTERASE_B_2"/>
    <property type="match status" value="1"/>
</dbReference>
<dbReference type="InterPro" id="IPR019819">
    <property type="entry name" value="Carboxylesterase_B_CS"/>
</dbReference>
<feature type="chain" id="PRO_5044535326" description="Carboxylic ester hydrolase" evidence="6">
    <location>
        <begin position="18"/>
        <end position="552"/>
    </location>
</feature>
<reference evidence="8 9" key="1">
    <citation type="submission" date="2024-05" db="EMBL/GenBank/DDBJ databases">
        <title>Genetic variation in Jamaican populations of the coffee berry borer (Hypothenemus hampei).</title>
        <authorList>
            <person name="Errbii M."/>
            <person name="Myrie A."/>
        </authorList>
    </citation>
    <scope>NUCLEOTIDE SEQUENCE [LARGE SCALE GENOMIC DNA]</scope>
    <source>
        <strain evidence="8">JA-Hopewell-2020-01-JO</strain>
        <tissue evidence="8">Whole body</tissue>
    </source>
</reference>
<dbReference type="Pfam" id="PF00135">
    <property type="entry name" value="COesterase"/>
    <property type="match status" value="1"/>
</dbReference>
<evidence type="ECO:0000256" key="6">
    <source>
        <dbReference type="RuleBase" id="RU361235"/>
    </source>
</evidence>
<dbReference type="SUPFAM" id="SSF53474">
    <property type="entry name" value="alpha/beta-Hydrolases"/>
    <property type="match status" value="1"/>
</dbReference>
<dbReference type="PANTHER" id="PTHR11559">
    <property type="entry name" value="CARBOXYLESTERASE"/>
    <property type="match status" value="1"/>
</dbReference>
<dbReference type="Gene3D" id="3.40.50.1820">
    <property type="entry name" value="alpha/beta hydrolase"/>
    <property type="match status" value="1"/>
</dbReference>
<dbReference type="InterPro" id="IPR029058">
    <property type="entry name" value="AB_hydrolase_fold"/>
</dbReference>
<keyword evidence="3 6" id="KW-0378">Hydrolase</keyword>
<comment type="similarity">
    <text evidence="1 6">Belongs to the type-B carboxylesterase/lipase family.</text>
</comment>
<evidence type="ECO:0000256" key="1">
    <source>
        <dbReference type="ARBA" id="ARBA00005964"/>
    </source>
</evidence>
<evidence type="ECO:0000313" key="9">
    <source>
        <dbReference type="Proteomes" id="UP001566132"/>
    </source>
</evidence>
<accession>A0ABD1EV24</accession>
<evidence type="ECO:0000256" key="3">
    <source>
        <dbReference type="ARBA" id="ARBA00022801"/>
    </source>
</evidence>
<name>A0ABD1EV24_HYPHA</name>
<organism evidence="8 9">
    <name type="scientific">Hypothenemus hampei</name>
    <name type="common">Coffee berry borer</name>
    <dbReference type="NCBI Taxonomy" id="57062"/>
    <lineage>
        <taxon>Eukaryota</taxon>
        <taxon>Metazoa</taxon>
        <taxon>Ecdysozoa</taxon>
        <taxon>Arthropoda</taxon>
        <taxon>Hexapoda</taxon>
        <taxon>Insecta</taxon>
        <taxon>Pterygota</taxon>
        <taxon>Neoptera</taxon>
        <taxon>Endopterygota</taxon>
        <taxon>Coleoptera</taxon>
        <taxon>Polyphaga</taxon>
        <taxon>Cucujiformia</taxon>
        <taxon>Curculionidae</taxon>
        <taxon>Scolytinae</taxon>
        <taxon>Hypothenemus</taxon>
    </lineage>
</organism>
<dbReference type="InterPro" id="IPR019826">
    <property type="entry name" value="Carboxylesterase_B_AS"/>
</dbReference>
<keyword evidence="6" id="KW-0732">Signal</keyword>
<feature type="domain" description="Carboxylesterase type B" evidence="7">
    <location>
        <begin position="21"/>
        <end position="537"/>
    </location>
</feature>
<evidence type="ECO:0000313" key="8">
    <source>
        <dbReference type="EMBL" id="KAL1502644.1"/>
    </source>
</evidence>
<dbReference type="AlphaFoldDB" id="A0ABD1EV24"/>
<sequence length="552" mass="61778">MWRLLFFLVAVISESKAADDDLIVQTPNGKVQGTTIKTESGAEFYAWRHIPFAKPPLGELRFQPPVDPEPWTDILDGTKDSYACLNVGSYEGDPVPTYGFSEDCLYVNVYSPFPANLSLNLPVMFWIYGGGFFIGTGDFSFTDPTPFLEENVIVVTFNYRLDIFGFLSTEDTVVAGNTGLKDQLSALLWTNENIQYFGGDNTSITIFGESAGAMSVGYHLTSPLSKGKFSGAIMESGTCLLNYLTSNPRKNAIIIAKLLNDSITDDSSSEEILQVLQLADAELLVNISLASRIALGINFNPTMEVELNNPIHLISKPLYEELEAGNASAVPIIIGTNSEEQLWVSSLEDAKSQGAYYDSNLNLLLPNMPLKETDSIENITQAIKEAYVGNSSFYEDPGALIRFLSDNTFVRPAIKHASLQSQFSDVYFYEFSFVGSRSVHPDIPGCGHVAHAEEVPYLFNISAKSIATEADFLTRRRMVKLWTNFAKFKNPTPDDESMELLQNVTWEKFDSTNLQYLDIGENLRMRYNREVETTVFWDYLWSTYSYHPYNTF</sequence>
<dbReference type="PROSITE" id="PS00122">
    <property type="entry name" value="CARBOXYLESTERASE_B_1"/>
    <property type="match status" value="1"/>
</dbReference>
<comment type="caution">
    <text evidence="8">The sequence shown here is derived from an EMBL/GenBank/DDBJ whole genome shotgun (WGS) entry which is preliminary data.</text>
</comment>
<dbReference type="InterPro" id="IPR050309">
    <property type="entry name" value="Type-B_Carboxylest/Lipase"/>
</dbReference>
<protein>
    <recommendedName>
        <fullName evidence="6">Carboxylic ester hydrolase</fullName>
        <ecNumber evidence="6">3.1.1.-</ecNumber>
    </recommendedName>
</protein>
<feature type="signal peptide" evidence="6">
    <location>
        <begin position="1"/>
        <end position="17"/>
    </location>
</feature>
<evidence type="ECO:0000256" key="5">
    <source>
        <dbReference type="ARBA" id="ARBA00023180"/>
    </source>
</evidence>
<dbReference type="Proteomes" id="UP001566132">
    <property type="component" value="Unassembled WGS sequence"/>
</dbReference>
<dbReference type="EMBL" id="JBDJPC010000005">
    <property type="protein sequence ID" value="KAL1502644.1"/>
    <property type="molecule type" value="Genomic_DNA"/>
</dbReference>
<keyword evidence="9" id="KW-1185">Reference proteome</keyword>
<evidence type="ECO:0000256" key="2">
    <source>
        <dbReference type="ARBA" id="ARBA00022487"/>
    </source>
</evidence>
<keyword evidence="2" id="KW-0719">Serine esterase</keyword>
<gene>
    <name evidence="8" type="ORF">ABEB36_007758</name>
</gene>
<keyword evidence="5" id="KW-0325">Glycoprotein</keyword>
<evidence type="ECO:0000256" key="4">
    <source>
        <dbReference type="ARBA" id="ARBA00023157"/>
    </source>
</evidence>
<dbReference type="GO" id="GO:0052689">
    <property type="term" value="F:carboxylic ester hydrolase activity"/>
    <property type="evidence" value="ECO:0007669"/>
    <property type="project" value="UniProtKB-KW"/>
</dbReference>